<dbReference type="Proteomes" id="UP001175211">
    <property type="component" value="Unassembled WGS sequence"/>
</dbReference>
<protein>
    <submittedName>
        <fullName evidence="2">Uncharacterized protein</fullName>
    </submittedName>
</protein>
<dbReference type="AlphaFoldDB" id="A0AA39NE26"/>
<dbReference type="GeneID" id="85360438"/>
<accession>A0AA39NE26</accession>
<evidence type="ECO:0000313" key="3">
    <source>
        <dbReference type="Proteomes" id="UP001175211"/>
    </source>
</evidence>
<gene>
    <name evidence="2" type="ORF">EV420DRAFT_1638862</name>
</gene>
<organism evidence="2 3">
    <name type="scientific">Armillaria tabescens</name>
    <name type="common">Ringless honey mushroom</name>
    <name type="synonym">Agaricus tabescens</name>
    <dbReference type="NCBI Taxonomy" id="1929756"/>
    <lineage>
        <taxon>Eukaryota</taxon>
        <taxon>Fungi</taxon>
        <taxon>Dikarya</taxon>
        <taxon>Basidiomycota</taxon>
        <taxon>Agaricomycotina</taxon>
        <taxon>Agaricomycetes</taxon>
        <taxon>Agaricomycetidae</taxon>
        <taxon>Agaricales</taxon>
        <taxon>Marasmiineae</taxon>
        <taxon>Physalacriaceae</taxon>
        <taxon>Desarmillaria</taxon>
    </lineage>
</organism>
<comment type="caution">
    <text evidence="2">The sequence shown here is derived from an EMBL/GenBank/DDBJ whole genome shotgun (WGS) entry which is preliminary data.</text>
</comment>
<keyword evidence="3" id="KW-1185">Reference proteome</keyword>
<dbReference type="EMBL" id="JAUEPS010000007">
    <property type="protein sequence ID" value="KAK0463942.1"/>
    <property type="molecule type" value="Genomic_DNA"/>
</dbReference>
<name>A0AA39NE26_ARMTA</name>
<reference evidence="2" key="1">
    <citation type="submission" date="2023-06" db="EMBL/GenBank/DDBJ databases">
        <authorList>
            <consortium name="Lawrence Berkeley National Laboratory"/>
            <person name="Ahrendt S."/>
            <person name="Sahu N."/>
            <person name="Indic B."/>
            <person name="Wong-Bajracharya J."/>
            <person name="Merenyi Z."/>
            <person name="Ke H.-M."/>
            <person name="Monk M."/>
            <person name="Kocsube S."/>
            <person name="Drula E."/>
            <person name="Lipzen A."/>
            <person name="Balint B."/>
            <person name="Henrissat B."/>
            <person name="Andreopoulos B."/>
            <person name="Martin F.M."/>
            <person name="Harder C.B."/>
            <person name="Rigling D."/>
            <person name="Ford K.L."/>
            <person name="Foster G.D."/>
            <person name="Pangilinan J."/>
            <person name="Papanicolaou A."/>
            <person name="Barry K."/>
            <person name="LaButti K."/>
            <person name="Viragh M."/>
            <person name="Koriabine M."/>
            <person name="Yan M."/>
            <person name="Riley R."/>
            <person name="Champramary S."/>
            <person name="Plett K.L."/>
            <person name="Tsai I.J."/>
            <person name="Slot J."/>
            <person name="Sipos G."/>
            <person name="Plett J."/>
            <person name="Nagy L.G."/>
            <person name="Grigoriev I.V."/>
        </authorList>
    </citation>
    <scope>NUCLEOTIDE SEQUENCE</scope>
    <source>
        <strain evidence="2">CCBAS 213</strain>
    </source>
</reference>
<evidence type="ECO:0000256" key="1">
    <source>
        <dbReference type="SAM" id="MobiDB-lite"/>
    </source>
</evidence>
<evidence type="ECO:0000313" key="2">
    <source>
        <dbReference type="EMBL" id="KAK0463942.1"/>
    </source>
</evidence>
<dbReference type="RefSeq" id="XP_060335252.1">
    <property type="nucleotide sequence ID" value="XM_060476890.1"/>
</dbReference>
<feature type="compositionally biased region" description="Pro residues" evidence="1">
    <location>
        <begin position="1"/>
        <end position="10"/>
    </location>
</feature>
<proteinExistence type="predicted"/>
<feature type="region of interest" description="Disordered" evidence="1">
    <location>
        <begin position="1"/>
        <end position="21"/>
    </location>
</feature>
<sequence>MHDSFPPPPYTARNFDRHASQLRTPSYRRSHMLRFHPYRRYGPPLVVDHPLPRQEPSLTIMAAAAMANEAQEKKSEGGGSWKEVVATLIIFAILSRILERVNFL</sequence>